<feature type="compositionally biased region" description="Basic and acidic residues" evidence="5">
    <location>
        <begin position="521"/>
        <end position="539"/>
    </location>
</feature>
<dbReference type="SUPFAM" id="SSF81606">
    <property type="entry name" value="PP2C-like"/>
    <property type="match status" value="1"/>
</dbReference>
<evidence type="ECO:0000256" key="4">
    <source>
        <dbReference type="RuleBase" id="RU003465"/>
    </source>
</evidence>
<feature type="compositionally biased region" description="Basic and acidic residues" evidence="5">
    <location>
        <begin position="1386"/>
        <end position="1401"/>
    </location>
</feature>
<dbReference type="PANTHER" id="PTHR47992">
    <property type="entry name" value="PROTEIN PHOSPHATASE"/>
    <property type="match status" value="1"/>
</dbReference>
<feature type="compositionally biased region" description="Basic and acidic residues" evidence="5">
    <location>
        <begin position="1877"/>
        <end position="1888"/>
    </location>
</feature>
<feature type="compositionally biased region" description="Basic and acidic residues" evidence="5">
    <location>
        <begin position="1149"/>
        <end position="1163"/>
    </location>
</feature>
<dbReference type="Gene3D" id="3.60.40.10">
    <property type="entry name" value="PPM-type phosphatase domain"/>
    <property type="match status" value="1"/>
</dbReference>
<dbReference type="GO" id="GO:0046872">
    <property type="term" value="F:metal ion binding"/>
    <property type="evidence" value="ECO:0007669"/>
    <property type="project" value="UniProtKB-KW"/>
</dbReference>
<gene>
    <name evidence="8" type="primary">LOC114248883</name>
</gene>
<feature type="domain" description="PPM-type phosphatase" evidence="6">
    <location>
        <begin position="137"/>
        <end position="393"/>
    </location>
</feature>
<feature type="compositionally biased region" description="Low complexity" evidence="5">
    <location>
        <begin position="1624"/>
        <end position="1652"/>
    </location>
</feature>
<dbReference type="CDD" id="cd00143">
    <property type="entry name" value="PP2Cc"/>
    <property type="match status" value="1"/>
</dbReference>
<feature type="compositionally biased region" description="Low complexity" evidence="5">
    <location>
        <begin position="1130"/>
        <end position="1143"/>
    </location>
</feature>
<accession>A0A6J2KB08</accession>
<feature type="compositionally biased region" description="Basic and acidic residues" evidence="5">
    <location>
        <begin position="1320"/>
        <end position="1337"/>
    </location>
</feature>
<dbReference type="Pfam" id="PF00481">
    <property type="entry name" value="PP2C"/>
    <property type="match status" value="1"/>
</dbReference>
<dbReference type="PROSITE" id="PS01032">
    <property type="entry name" value="PPM_1"/>
    <property type="match status" value="1"/>
</dbReference>
<evidence type="ECO:0000313" key="7">
    <source>
        <dbReference type="Proteomes" id="UP000504629"/>
    </source>
</evidence>
<feature type="compositionally biased region" description="Low complexity" evidence="5">
    <location>
        <begin position="1776"/>
        <end position="1785"/>
    </location>
</feature>
<feature type="region of interest" description="Disordered" evidence="5">
    <location>
        <begin position="1312"/>
        <end position="1410"/>
    </location>
</feature>
<dbReference type="InterPro" id="IPR000222">
    <property type="entry name" value="PP2C_BS"/>
</dbReference>
<dbReference type="SMART" id="SM00332">
    <property type="entry name" value="PP2Cc"/>
    <property type="match status" value="1"/>
</dbReference>
<feature type="region of interest" description="Disordered" evidence="5">
    <location>
        <begin position="1068"/>
        <end position="1292"/>
    </location>
</feature>
<feature type="compositionally biased region" description="Acidic residues" evidence="5">
    <location>
        <begin position="456"/>
        <end position="466"/>
    </location>
</feature>
<feature type="region of interest" description="Disordered" evidence="5">
    <location>
        <begin position="1577"/>
        <end position="1916"/>
    </location>
</feature>
<keyword evidence="2 4" id="KW-0378">Hydrolase</keyword>
<feature type="compositionally biased region" description="Pro residues" evidence="5">
    <location>
        <begin position="1813"/>
        <end position="1826"/>
    </location>
</feature>
<evidence type="ECO:0000256" key="2">
    <source>
        <dbReference type="ARBA" id="ARBA00022801"/>
    </source>
</evidence>
<reference evidence="8" key="1">
    <citation type="submission" date="2025-08" db="UniProtKB">
        <authorList>
            <consortium name="RefSeq"/>
        </authorList>
    </citation>
    <scope>IDENTIFICATION</scope>
    <source>
        <tissue evidence="8">Silk gland</tissue>
    </source>
</reference>
<dbReference type="GeneID" id="114248883"/>
<comment type="similarity">
    <text evidence="4">Belongs to the PP2C family.</text>
</comment>
<feature type="compositionally biased region" description="Polar residues" evidence="5">
    <location>
        <begin position="1114"/>
        <end position="1124"/>
    </location>
</feature>
<feature type="region of interest" description="Disordered" evidence="5">
    <location>
        <begin position="521"/>
        <end position="565"/>
    </location>
</feature>
<dbReference type="KEGG" id="bman:114248883"/>
<feature type="compositionally biased region" description="Low complexity" evidence="5">
    <location>
        <begin position="1738"/>
        <end position="1767"/>
    </location>
</feature>
<protein>
    <submittedName>
        <fullName evidence="8">Titin-like</fullName>
    </submittedName>
</protein>
<feature type="region of interest" description="Disordered" evidence="5">
    <location>
        <begin position="475"/>
        <end position="494"/>
    </location>
</feature>
<evidence type="ECO:0000259" key="6">
    <source>
        <dbReference type="PROSITE" id="PS51746"/>
    </source>
</evidence>
<dbReference type="RefSeq" id="XP_028038112.1">
    <property type="nucleotide sequence ID" value="XM_028182311.1"/>
</dbReference>
<evidence type="ECO:0000256" key="5">
    <source>
        <dbReference type="SAM" id="MobiDB-lite"/>
    </source>
</evidence>
<evidence type="ECO:0000256" key="3">
    <source>
        <dbReference type="ARBA" id="ARBA00022912"/>
    </source>
</evidence>
<feature type="compositionally biased region" description="Low complexity" evidence="5">
    <location>
        <begin position="1577"/>
        <end position="1595"/>
    </location>
</feature>
<dbReference type="InterPro" id="IPR036457">
    <property type="entry name" value="PPM-type-like_dom_sf"/>
</dbReference>
<feature type="compositionally biased region" description="Low complexity" evidence="5">
    <location>
        <begin position="1662"/>
        <end position="1711"/>
    </location>
</feature>
<proteinExistence type="inferred from homology"/>
<dbReference type="Proteomes" id="UP000504629">
    <property type="component" value="Unplaced"/>
</dbReference>
<feature type="region of interest" description="Disordered" evidence="5">
    <location>
        <begin position="1519"/>
        <end position="1543"/>
    </location>
</feature>
<feature type="region of interest" description="Disordered" evidence="5">
    <location>
        <begin position="435"/>
        <end position="466"/>
    </location>
</feature>
<dbReference type="PROSITE" id="PS51746">
    <property type="entry name" value="PPM_2"/>
    <property type="match status" value="1"/>
</dbReference>
<feature type="compositionally biased region" description="Basic and acidic residues" evidence="5">
    <location>
        <begin position="1250"/>
        <end position="1269"/>
    </location>
</feature>
<organism evidence="7 8">
    <name type="scientific">Bombyx mandarina</name>
    <name type="common">Wild silk moth</name>
    <name type="synonym">Wild silkworm</name>
    <dbReference type="NCBI Taxonomy" id="7092"/>
    <lineage>
        <taxon>Eukaryota</taxon>
        <taxon>Metazoa</taxon>
        <taxon>Ecdysozoa</taxon>
        <taxon>Arthropoda</taxon>
        <taxon>Hexapoda</taxon>
        <taxon>Insecta</taxon>
        <taxon>Pterygota</taxon>
        <taxon>Neoptera</taxon>
        <taxon>Endopterygota</taxon>
        <taxon>Lepidoptera</taxon>
        <taxon>Glossata</taxon>
        <taxon>Ditrysia</taxon>
        <taxon>Bombycoidea</taxon>
        <taxon>Bombycidae</taxon>
        <taxon>Bombycinae</taxon>
        <taxon>Bombyx</taxon>
    </lineage>
</organism>
<feature type="region of interest" description="Disordered" evidence="5">
    <location>
        <begin position="743"/>
        <end position="771"/>
    </location>
</feature>
<evidence type="ECO:0000313" key="8">
    <source>
        <dbReference type="RefSeq" id="XP_028038112.1"/>
    </source>
</evidence>
<feature type="compositionally biased region" description="Polar residues" evidence="5">
    <location>
        <begin position="1218"/>
        <end position="1227"/>
    </location>
</feature>
<dbReference type="GO" id="GO:0004722">
    <property type="term" value="F:protein serine/threonine phosphatase activity"/>
    <property type="evidence" value="ECO:0007669"/>
    <property type="project" value="InterPro"/>
</dbReference>
<feature type="compositionally biased region" description="Low complexity" evidence="5">
    <location>
        <begin position="1860"/>
        <end position="1873"/>
    </location>
</feature>
<feature type="compositionally biased region" description="Polar residues" evidence="5">
    <location>
        <begin position="540"/>
        <end position="562"/>
    </location>
</feature>
<keyword evidence="3 4" id="KW-0904">Protein phosphatase</keyword>
<dbReference type="InterPro" id="IPR015655">
    <property type="entry name" value="PP2C"/>
</dbReference>
<keyword evidence="1" id="KW-0479">Metal-binding</keyword>
<name>A0A6J2KB08_BOMMA</name>
<dbReference type="InterPro" id="IPR001932">
    <property type="entry name" value="PPM-type_phosphatase-like_dom"/>
</dbReference>
<feature type="compositionally biased region" description="Polar residues" evidence="5">
    <location>
        <begin position="1087"/>
        <end position="1101"/>
    </location>
</feature>
<keyword evidence="7" id="KW-1185">Reference proteome</keyword>
<sequence length="1916" mass="207518">MGDKDDYLTSYRVFFENFAATVNPEDQLPVNIAGYTITEAELPGEVIYWTTQYLTEKQCPLTLMTPLRRIVLDEVRVASKKHPAEFGYKSDESVYIALRLMQAVTARVNNVCLRYLDNSKLDTLPPPPPIAQRDLKTVSCATKNGRRVMEDRHVEFGNLEALFGKETTEPTSFYAVYDGHAGSAAATYCAAHLHQYLIESPHFTTDLQRAMRDAFLRTDAEFIRKSNQERANGGSTAVAVCLRGSQLLAAWAGDSLALLAKRMRLMQLVRPHKPGRQDERDRIETSGGTVIYWGTWRVNGQLAVSRAIGDAQYKPYVTARPEIATVDLDGDEDFVVIACDGLWDFVTEDDVALSVYRQLAADPDDLKAVTKRLIIQAKKLGSADNISIIVVFLKDPRDIVADNYPPMDLGLDNTLANVTPFAVETESCRRQVDIASGGDADAEAETEPADNGVDNSDSDSEDLGPETAVDVDDIDAEKNPEPAPPTPPAHTVEEGHVDGALVDNVAESGEDSEDEWNYYKGEGEREEKNASEEPEEQPRSETPCQDNSGWESSSVDMNSSPLNPDAPVFVPGSAATDVLLAESPRKPLPMDDIDLPDVTQFRTEAVVRPAELLDLDNCDQLNGHHNATIEDTMKEQINGNDNCNMDSLGFGFNVGIEPDKVKDVELIQDFERIQKDTTDFCNIQVFQTHAEANPFALEENDELFERLKNKERDPMSMSFYQEKDDDTCERLTKNDLQVDLNAVQPLPDSDDEDLQQNGICENSEGDDKENVNPKLDADLTEADINSQEPNNDIMILNDKMGALSNNVCNFNEGDNFVDYNINSSDNLQSFSNIEYETTTQETVVQTDTPESHKLMFEQIPEIPDGKSSELGFTNDELQDCSDSEKDLRAITPLDKNKNNSENEIHDDEIQSEAAESFIKELEEDLEKEHEPEIIQDSSVDILQALRSSEVGDEKVEDFRYQVEEYKKVESDIENSLENNEKVLEVELSEQINNPNPEETSETKSVEDFNVAANAMVETEAITPEPTYDKENVVADIHTEEPQDIFPEISSKHTMPPEIRLYGQEFTLSENTDSPVPSPQPVASPLPTQNQNFDELQNNRISSPAKEFELFANSPKPSETFTPKENLSARESPLPTESPLLTEPALSKESLLRSDSPLHIESPFHAESPLPAECPLSDEHDVPVESPLPTEEILLPSECRLPEESPLPSESPLPAENVTPETESTIQTDHPLPTGDDHPVSSPLPVATSPEPRETTTELDESVKVTKDSRSNSPLPAEVPLPRESPIPAESHIPVDDLITSIETPLESTIQEVASVEDQPEVEREKSDVPLEPVHTEVVEPMESTEPEDSLMSVSAEPLEMKDSLASVSPEPLEVKDPLATVIPEPLEDKESVTTEPLEVKDSQASVTAEPLEVKDPLASVTTELLEAKALAPLTSESLEAVDPLDSVPAKPLELIEISPLLNTELADSESSIAESVIQPSIEKSVPAPDVVPEERGELVTDIDIGIPERRAQEICVPVTNEIRPEEAEQPPAAATPPPTPAVDLSAALADTPLAADIAAPALAATAIAGAVTAAALVKTKTPTSTKKSPSTPATKTDVRTPKSAAKTATPRSAPPSAKKTETVTKATPTSARSAATRTTPSTTKTAPKASAAPPKPTPPSAKLPTSKPMAITRTTTVKSTTTVPKSTTTATKTTTASKSATPTTKTSPAPVGRSSGAKPSTPTSKPAARDPPLGAKVAPKTSAAPRTAAPAAAAPRSAAPAPSAARPAPRPPAARAPPRAAAPAAKPKPKPIEKPLTNGDVKDTKLPARVAPRAPPARPAARPAPPTKTMASNSPLDKQSKDLANKRITAKTAPPRTASAKPAAGPKGTAPKAVPKKPIDSLKKEIKETLTNGEDVVKPPPSPPAADNALLPDVIA</sequence>
<dbReference type="OrthoDB" id="416093at2759"/>
<feature type="compositionally biased region" description="Low complexity" evidence="5">
    <location>
        <begin position="1193"/>
        <end position="1213"/>
    </location>
</feature>
<evidence type="ECO:0000256" key="1">
    <source>
        <dbReference type="ARBA" id="ARBA00022723"/>
    </source>
</evidence>